<keyword evidence="8" id="KW-1185">Reference proteome</keyword>
<evidence type="ECO:0000256" key="4">
    <source>
        <dbReference type="ARBA" id="ARBA00023163"/>
    </source>
</evidence>
<dbReference type="SUPFAM" id="SSF53850">
    <property type="entry name" value="Periplasmic binding protein-like II"/>
    <property type="match status" value="1"/>
</dbReference>
<sequence length="218" mass="23170">MRVGSLSTGIASVVAPAYAALRRDRPGLDVRVVECDPPDVFSRLDAGDLDVVLTADHRGAPARHDPRYHRVDLLTDVLDVVLPAGHPLADEAGIRLAEPGRRGVGVGGGRHRVRADHVRGVRRGRLHTRRPAPDGRLGRRRLPRGGGRRRGAGAEAGPAAAAGRARRLPGARRAGRPLAVRAGQGRCPDRAGDRRRAGRACVASPQRARTPRSLLAAT</sequence>
<feature type="compositionally biased region" description="Basic residues" evidence="5">
    <location>
        <begin position="138"/>
        <end position="151"/>
    </location>
</feature>
<evidence type="ECO:0000313" key="8">
    <source>
        <dbReference type="Proteomes" id="UP001157017"/>
    </source>
</evidence>
<dbReference type="InterPro" id="IPR005119">
    <property type="entry name" value="LysR_subst-bd"/>
</dbReference>
<evidence type="ECO:0000256" key="3">
    <source>
        <dbReference type="ARBA" id="ARBA00023125"/>
    </source>
</evidence>
<evidence type="ECO:0000313" key="7">
    <source>
        <dbReference type="EMBL" id="GMA85638.1"/>
    </source>
</evidence>
<evidence type="ECO:0000256" key="1">
    <source>
        <dbReference type="ARBA" id="ARBA00009437"/>
    </source>
</evidence>
<keyword evidence="3" id="KW-0238">DNA-binding</keyword>
<keyword evidence="2" id="KW-0805">Transcription regulation</keyword>
<dbReference type="PANTHER" id="PTHR30346">
    <property type="entry name" value="TRANSCRIPTIONAL DUAL REGULATOR HCAR-RELATED"/>
    <property type="match status" value="1"/>
</dbReference>
<feature type="compositionally biased region" description="Low complexity" evidence="5">
    <location>
        <begin position="153"/>
        <end position="163"/>
    </location>
</feature>
<dbReference type="Proteomes" id="UP001157017">
    <property type="component" value="Unassembled WGS sequence"/>
</dbReference>
<evidence type="ECO:0000256" key="2">
    <source>
        <dbReference type="ARBA" id="ARBA00023015"/>
    </source>
</evidence>
<feature type="compositionally biased region" description="Basic residues" evidence="5">
    <location>
        <begin position="164"/>
        <end position="175"/>
    </location>
</feature>
<dbReference type="EMBL" id="BSUZ01000001">
    <property type="protein sequence ID" value="GMA85638.1"/>
    <property type="molecule type" value="Genomic_DNA"/>
</dbReference>
<name>A0ABQ6JDZ6_9ACTN</name>
<keyword evidence="4" id="KW-0804">Transcription</keyword>
<dbReference type="PANTHER" id="PTHR30346:SF29">
    <property type="entry name" value="LYSR SUBSTRATE-BINDING"/>
    <property type="match status" value="1"/>
</dbReference>
<dbReference type="Pfam" id="PF03466">
    <property type="entry name" value="LysR_substrate"/>
    <property type="match status" value="1"/>
</dbReference>
<feature type="compositionally biased region" description="Low complexity" evidence="5">
    <location>
        <begin position="176"/>
        <end position="186"/>
    </location>
</feature>
<protein>
    <recommendedName>
        <fullName evidence="6">LysR substrate-binding domain-containing protein</fullName>
    </recommendedName>
</protein>
<evidence type="ECO:0000259" key="6">
    <source>
        <dbReference type="Pfam" id="PF03466"/>
    </source>
</evidence>
<reference evidence="8" key="1">
    <citation type="journal article" date="2019" name="Int. J. Syst. Evol. Microbiol.">
        <title>The Global Catalogue of Microorganisms (GCM) 10K type strain sequencing project: providing services to taxonomists for standard genome sequencing and annotation.</title>
        <authorList>
            <consortium name="The Broad Institute Genomics Platform"/>
            <consortium name="The Broad Institute Genome Sequencing Center for Infectious Disease"/>
            <person name="Wu L."/>
            <person name="Ma J."/>
        </authorList>
    </citation>
    <scope>NUCLEOTIDE SEQUENCE [LARGE SCALE GENOMIC DNA]</scope>
    <source>
        <strain evidence="8">NBRC 108730</strain>
    </source>
</reference>
<organism evidence="7 8">
    <name type="scientific">Angustibacter aerolatus</name>
    <dbReference type="NCBI Taxonomy" id="1162965"/>
    <lineage>
        <taxon>Bacteria</taxon>
        <taxon>Bacillati</taxon>
        <taxon>Actinomycetota</taxon>
        <taxon>Actinomycetes</taxon>
        <taxon>Kineosporiales</taxon>
        <taxon>Kineosporiaceae</taxon>
    </lineage>
</organism>
<evidence type="ECO:0000256" key="5">
    <source>
        <dbReference type="SAM" id="MobiDB-lite"/>
    </source>
</evidence>
<feature type="domain" description="LysR substrate-binding" evidence="6">
    <location>
        <begin position="2"/>
        <end position="98"/>
    </location>
</feature>
<comment type="similarity">
    <text evidence="1">Belongs to the LysR transcriptional regulatory family.</text>
</comment>
<feature type="region of interest" description="Disordered" evidence="5">
    <location>
        <begin position="122"/>
        <end position="218"/>
    </location>
</feature>
<comment type="caution">
    <text evidence="7">The sequence shown here is derived from an EMBL/GenBank/DDBJ whole genome shotgun (WGS) entry which is preliminary data.</text>
</comment>
<dbReference type="Gene3D" id="3.40.190.10">
    <property type="entry name" value="Periplasmic binding protein-like II"/>
    <property type="match status" value="2"/>
</dbReference>
<proteinExistence type="inferred from homology"/>
<accession>A0ABQ6JDZ6</accession>
<gene>
    <name evidence="7" type="ORF">GCM10025868_08880</name>
</gene>